<dbReference type="Proteomes" id="UP000036168">
    <property type="component" value="Unassembled WGS sequence"/>
</dbReference>
<dbReference type="InterPro" id="IPR025028">
    <property type="entry name" value="DUF3951"/>
</dbReference>
<evidence type="ECO:0008006" key="4">
    <source>
        <dbReference type="Google" id="ProtNLM"/>
    </source>
</evidence>
<proteinExistence type="predicted"/>
<name>A0A0T6BPQ5_9BACI</name>
<evidence type="ECO:0000256" key="1">
    <source>
        <dbReference type="SAM" id="Phobius"/>
    </source>
</evidence>
<organism evidence="2 3">
    <name type="scientific">Bacillus glycinifermentans</name>
    <dbReference type="NCBI Taxonomy" id="1664069"/>
    <lineage>
        <taxon>Bacteria</taxon>
        <taxon>Bacillati</taxon>
        <taxon>Bacillota</taxon>
        <taxon>Bacilli</taxon>
        <taxon>Bacillales</taxon>
        <taxon>Bacillaceae</taxon>
        <taxon>Bacillus</taxon>
    </lineage>
</organism>
<accession>A0A0T6BPQ5</accession>
<keyword evidence="1" id="KW-0472">Membrane</keyword>
<keyword evidence="1" id="KW-0812">Transmembrane</keyword>
<evidence type="ECO:0000313" key="2">
    <source>
        <dbReference type="EMBL" id="KRT93627.1"/>
    </source>
</evidence>
<keyword evidence="1" id="KW-1133">Transmembrane helix</keyword>
<evidence type="ECO:0000313" key="3">
    <source>
        <dbReference type="Proteomes" id="UP000036168"/>
    </source>
</evidence>
<sequence>MGVQLVFQKGGYTLLIFLSLLFPLTVVSVILIAAYNMFIRKKTVQNHYTPFDYIAGQTSKEFHAEKKEQDGREDDDSGEGK</sequence>
<dbReference type="AlphaFoldDB" id="A0A0T6BPQ5"/>
<dbReference type="EMBL" id="LECW02000020">
    <property type="protein sequence ID" value="KRT93627.1"/>
    <property type="molecule type" value="Genomic_DNA"/>
</dbReference>
<reference evidence="2 3" key="1">
    <citation type="journal article" date="2015" name="Int. J. Syst. Evol. Microbiol.">
        <title>Bacillus glycinifermentans sp. nov., isolated from fermented soybean paste.</title>
        <authorList>
            <person name="Kim S.J."/>
            <person name="Dunlap C.A."/>
            <person name="Kwon S.W."/>
            <person name="Rooney A.P."/>
        </authorList>
    </citation>
    <scope>NUCLEOTIDE SEQUENCE [LARGE SCALE GENOMIC DNA]</scope>
    <source>
        <strain evidence="2 3">GO-13</strain>
    </source>
</reference>
<comment type="caution">
    <text evidence="2">The sequence shown here is derived from an EMBL/GenBank/DDBJ whole genome shotgun (WGS) entry which is preliminary data.</text>
</comment>
<protein>
    <recommendedName>
        <fullName evidence="4">DUF3951 domain-containing protein</fullName>
    </recommendedName>
</protein>
<gene>
    <name evidence="2" type="ORF">AB447_217650</name>
</gene>
<dbReference type="Pfam" id="PF13131">
    <property type="entry name" value="DUF3951"/>
    <property type="match status" value="1"/>
</dbReference>
<feature type="transmembrane region" description="Helical" evidence="1">
    <location>
        <begin position="12"/>
        <end position="35"/>
    </location>
</feature>